<dbReference type="Gene3D" id="3.40.30.10">
    <property type="entry name" value="Glutaredoxin"/>
    <property type="match status" value="1"/>
</dbReference>
<keyword evidence="2" id="KW-0808">Transferase</keyword>
<evidence type="ECO:0000259" key="4">
    <source>
        <dbReference type="PROSITE" id="PS50404"/>
    </source>
</evidence>
<dbReference type="SFLD" id="SFLDG00358">
    <property type="entry name" value="Main_(cytGST)"/>
    <property type="match status" value="1"/>
</dbReference>
<comment type="caution">
    <text evidence="6">The sequence shown here is derived from an EMBL/GenBank/DDBJ whole genome shotgun (WGS) entry which is preliminary data.</text>
</comment>
<dbReference type="SFLD" id="SFLDG01150">
    <property type="entry name" value="Main.1:_Beta-like"/>
    <property type="match status" value="1"/>
</dbReference>
<keyword evidence="7" id="KW-1185">Reference proteome</keyword>
<dbReference type="InterPro" id="IPR004046">
    <property type="entry name" value="GST_C"/>
</dbReference>
<name>A0A7D8Z0M6_VANHU</name>
<dbReference type="SFLD" id="SFLDS00019">
    <property type="entry name" value="Glutathione_Transferase_(cytos"/>
    <property type="match status" value="1"/>
</dbReference>
<sequence>MSSSITIWGRPNSNNVKKALWIAAELGLKYKHVLAGLQHGVNNTPEYLALNPNGVIPLLKDGDLVLWESNAIVRYLAAEYAVSSGHPELWPASARTRAAGDKWMDWTSTTFAGIYRDVFWGFFRTPEAERDMALINGNLAKVNKLMAIVDAQLAKTAYLSGAEFGVGDIPLGCFIYTYFNLPVERPSLPNLGRWYTDLQKRKAYQDVVMIPLT</sequence>
<protein>
    <recommendedName>
        <fullName evidence="8">Glutathione S-transferase</fullName>
    </recommendedName>
</protein>
<dbReference type="Gene3D" id="1.20.1050.10">
    <property type="match status" value="1"/>
</dbReference>
<dbReference type="InterPro" id="IPR010987">
    <property type="entry name" value="Glutathione-S-Trfase_C-like"/>
</dbReference>
<reference evidence="6 7" key="1">
    <citation type="journal article" date="2019" name="PLoS Genet.">
        <title>Convergent evolution of linked mating-type loci in basidiomycete fungi.</title>
        <authorList>
            <person name="Sun S."/>
            <person name="Coelho M.A."/>
            <person name="Heitman J."/>
            <person name="Nowrousian M."/>
        </authorList>
    </citation>
    <scope>NUCLEOTIDE SEQUENCE [LARGE SCALE GENOMIC DNA]</scope>
    <source>
        <strain evidence="6 7">CBS 4282</strain>
    </source>
</reference>
<feature type="domain" description="GST C-terminal" evidence="5">
    <location>
        <begin position="93"/>
        <end position="213"/>
    </location>
</feature>
<organism evidence="6 7">
    <name type="scientific">Vanrija humicola</name>
    <name type="common">Yeast</name>
    <name type="synonym">Cryptococcus humicola</name>
    <dbReference type="NCBI Taxonomy" id="5417"/>
    <lineage>
        <taxon>Eukaryota</taxon>
        <taxon>Fungi</taxon>
        <taxon>Dikarya</taxon>
        <taxon>Basidiomycota</taxon>
        <taxon>Agaricomycotina</taxon>
        <taxon>Tremellomycetes</taxon>
        <taxon>Trichosporonales</taxon>
        <taxon>Trichosporonaceae</taxon>
        <taxon>Vanrija</taxon>
    </lineage>
</organism>
<dbReference type="EMBL" id="QKWK01000003">
    <property type="protein sequence ID" value="TXT12788.1"/>
    <property type="molecule type" value="Genomic_DNA"/>
</dbReference>
<proteinExistence type="inferred from homology"/>
<dbReference type="InterPro" id="IPR040079">
    <property type="entry name" value="Glutathione_S-Trfase"/>
</dbReference>
<evidence type="ECO:0000256" key="3">
    <source>
        <dbReference type="RuleBase" id="RU003494"/>
    </source>
</evidence>
<dbReference type="CDD" id="cd03180">
    <property type="entry name" value="GST_C_2"/>
    <property type="match status" value="1"/>
</dbReference>
<comment type="similarity">
    <text evidence="1 3">Belongs to the GST superfamily.</text>
</comment>
<dbReference type="FunFam" id="3.40.30.10:FF:000039">
    <property type="entry name" value="Glutathione S-transferase domain"/>
    <property type="match status" value="1"/>
</dbReference>
<dbReference type="SUPFAM" id="SSF47616">
    <property type="entry name" value="GST C-terminal domain-like"/>
    <property type="match status" value="1"/>
</dbReference>
<evidence type="ECO:0008006" key="8">
    <source>
        <dbReference type="Google" id="ProtNLM"/>
    </source>
</evidence>
<dbReference type="InterPro" id="IPR036282">
    <property type="entry name" value="Glutathione-S-Trfase_C_sf"/>
</dbReference>
<dbReference type="PANTHER" id="PTHR44051">
    <property type="entry name" value="GLUTATHIONE S-TRANSFERASE-RELATED"/>
    <property type="match status" value="1"/>
</dbReference>
<evidence type="ECO:0000256" key="2">
    <source>
        <dbReference type="ARBA" id="ARBA00022679"/>
    </source>
</evidence>
<dbReference type="SUPFAM" id="SSF52833">
    <property type="entry name" value="Thioredoxin-like"/>
    <property type="match status" value="1"/>
</dbReference>
<dbReference type="InterPro" id="IPR004045">
    <property type="entry name" value="Glutathione_S-Trfase_N"/>
</dbReference>
<dbReference type="PROSITE" id="PS50405">
    <property type="entry name" value="GST_CTER"/>
    <property type="match status" value="1"/>
</dbReference>
<gene>
    <name evidence="6" type="ORF">VHUM_01189</name>
</gene>
<dbReference type="Pfam" id="PF00043">
    <property type="entry name" value="GST_C"/>
    <property type="match status" value="1"/>
</dbReference>
<dbReference type="PROSITE" id="PS50404">
    <property type="entry name" value="GST_NTER"/>
    <property type="match status" value="1"/>
</dbReference>
<dbReference type="Pfam" id="PF02798">
    <property type="entry name" value="GST_N"/>
    <property type="match status" value="1"/>
</dbReference>
<dbReference type="OrthoDB" id="422574at2759"/>
<evidence type="ECO:0000313" key="6">
    <source>
        <dbReference type="EMBL" id="TXT12788.1"/>
    </source>
</evidence>
<dbReference type="CDD" id="cd03047">
    <property type="entry name" value="GST_N_2"/>
    <property type="match status" value="1"/>
</dbReference>
<dbReference type="AlphaFoldDB" id="A0A7D8Z0M6"/>
<evidence type="ECO:0000313" key="7">
    <source>
        <dbReference type="Proteomes" id="UP000473826"/>
    </source>
</evidence>
<evidence type="ECO:0000259" key="5">
    <source>
        <dbReference type="PROSITE" id="PS50405"/>
    </source>
</evidence>
<evidence type="ECO:0000256" key="1">
    <source>
        <dbReference type="ARBA" id="ARBA00007409"/>
    </source>
</evidence>
<feature type="domain" description="GST N-terminal" evidence="4">
    <location>
        <begin position="3"/>
        <end position="84"/>
    </location>
</feature>
<dbReference type="Proteomes" id="UP000473826">
    <property type="component" value="Unassembled WGS sequence"/>
</dbReference>
<accession>A0A7D8Z0M6</accession>
<dbReference type="InterPro" id="IPR036249">
    <property type="entry name" value="Thioredoxin-like_sf"/>
</dbReference>
<dbReference type="PANTHER" id="PTHR44051:SF19">
    <property type="entry name" value="DISULFIDE-BOND OXIDOREDUCTASE YFCG"/>
    <property type="match status" value="1"/>
</dbReference>
<dbReference type="GO" id="GO:0016740">
    <property type="term" value="F:transferase activity"/>
    <property type="evidence" value="ECO:0007669"/>
    <property type="project" value="UniProtKB-KW"/>
</dbReference>